<dbReference type="SMART" id="SM00584">
    <property type="entry name" value="TLDc"/>
    <property type="match status" value="1"/>
</dbReference>
<reference evidence="2" key="1">
    <citation type="submission" date="2022-08" db="EMBL/GenBank/DDBJ databases">
        <authorList>
            <person name="Kallberg Y."/>
            <person name="Tangrot J."/>
            <person name="Rosling A."/>
        </authorList>
    </citation>
    <scope>NUCLEOTIDE SEQUENCE</scope>
    <source>
        <strain evidence="2">Wild A</strain>
    </source>
</reference>
<keyword evidence="3" id="KW-1185">Reference proteome</keyword>
<evidence type="ECO:0000313" key="3">
    <source>
        <dbReference type="Proteomes" id="UP001153678"/>
    </source>
</evidence>
<name>A0A9W4SDS5_9GLOM</name>
<dbReference type="InterPro" id="IPR006571">
    <property type="entry name" value="TLDc_dom"/>
</dbReference>
<proteinExistence type="predicted"/>
<protein>
    <submittedName>
        <fullName evidence="2">17592_t:CDS:1</fullName>
    </submittedName>
</protein>
<evidence type="ECO:0000313" key="2">
    <source>
        <dbReference type="EMBL" id="CAI2165965.1"/>
    </source>
</evidence>
<feature type="domain" description="TLDc" evidence="1">
    <location>
        <begin position="117"/>
        <end position="294"/>
    </location>
</feature>
<accession>A0A9W4SDS5</accession>
<sequence length="294" mass="34302">MYAGILDLNELAGSDILELIIASDELLLDELLREKDVTNLSNWSEKDFMALKDTLYQFFEHIRFYEIFTNEFHRYIWPFRKVLPEALLEDIVAFYMSHIKPSQEIVPRHGKIVVDSNIIKPRHAAILVNWIQRNDPFAKIPKDHKYNFKLIYRQSRDGYDINTIRSKCNGHGACILIIRIKEGDTIFGGYNPLGWSFSDNIFYHNHYNDLWVSTTESFIFSFGNGKDSKNFIISRVQNSNNAMYESHYNPLLNFGNSDLVINGNTGTCTKAQYESKILDASNFNIEEMEIFNFY</sequence>
<dbReference type="OrthoDB" id="5948799at2759"/>
<organism evidence="2 3">
    <name type="scientific">Funneliformis geosporum</name>
    <dbReference type="NCBI Taxonomy" id="1117311"/>
    <lineage>
        <taxon>Eukaryota</taxon>
        <taxon>Fungi</taxon>
        <taxon>Fungi incertae sedis</taxon>
        <taxon>Mucoromycota</taxon>
        <taxon>Glomeromycotina</taxon>
        <taxon>Glomeromycetes</taxon>
        <taxon>Glomerales</taxon>
        <taxon>Glomeraceae</taxon>
        <taxon>Funneliformis</taxon>
    </lineage>
</organism>
<gene>
    <name evidence="2" type="ORF">FWILDA_LOCUS2333</name>
</gene>
<dbReference type="AlphaFoldDB" id="A0A9W4SDS5"/>
<dbReference type="Pfam" id="PF07534">
    <property type="entry name" value="TLD"/>
    <property type="match status" value="1"/>
</dbReference>
<evidence type="ECO:0000259" key="1">
    <source>
        <dbReference type="PROSITE" id="PS51886"/>
    </source>
</evidence>
<dbReference type="PANTHER" id="PTHR23354">
    <property type="entry name" value="NUCLEOLAR PROTEIN 7/ESTROGEN RECEPTOR COACTIVATOR-RELATED"/>
    <property type="match status" value="1"/>
</dbReference>
<dbReference type="EMBL" id="CAMKVN010000261">
    <property type="protein sequence ID" value="CAI2165965.1"/>
    <property type="molecule type" value="Genomic_DNA"/>
</dbReference>
<comment type="caution">
    <text evidence="2">The sequence shown here is derived from an EMBL/GenBank/DDBJ whole genome shotgun (WGS) entry which is preliminary data.</text>
</comment>
<dbReference type="PROSITE" id="PS51886">
    <property type="entry name" value="TLDC"/>
    <property type="match status" value="1"/>
</dbReference>
<dbReference type="Proteomes" id="UP001153678">
    <property type="component" value="Unassembled WGS sequence"/>
</dbReference>